<dbReference type="InterPro" id="IPR020846">
    <property type="entry name" value="MFS_dom"/>
</dbReference>
<keyword evidence="2" id="KW-1133">Transmembrane helix</keyword>
<dbReference type="GeneID" id="111132518"/>
<evidence type="ECO:0000313" key="4">
    <source>
        <dbReference type="Proteomes" id="UP000694844"/>
    </source>
</evidence>
<dbReference type="PANTHER" id="PTHR11360:SF284">
    <property type="entry name" value="EG:103B4.3 PROTEIN-RELATED"/>
    <property type="match status" value="1"/>
</dbReference>
<comment type="subcellular location">
    <subcellularLocation>
        <location evidence="1">Membrane</location>
        <topology evidence="1">Multi-pass membrane protein</topology>
    </subcellularLocation>
</comment>
<gene>
    <name evidence="5" type="primary">LOC111132518</name>
</gene>
<feature type="transmembrane region" description="Helical" evidence="2">
    <location>
        <begin position="216"/>
        <end position="234"/>
    </location>
</feature>
<keyword evidence="4" id="KW-1185">Reference proteome</keyword>
<dbReference type="KEGG" id="cvn:111132518"/>
<keyword evidence="2" id="KW-0472">Membrane</keyword>
<dbReference type="PROSITE" id="PS50850">
    <property type="entry name" value="MFS"/>
    <property type="match status" value="1"/>
</dbReference>
<dbReference type="GO" id="GO:0016020">
    <property type="term" value="C:membrane"/>
    <property type="evidence" value="ECO:0007669"/>
    <property type="project" value="UniProtKB-SubCell"/>
</dbReference>
<feature type="transmembrane region" description="Helical" evidence="2">
    <location>
        <begin position="136"/>
        <end position="159"/>
    </location>
</feature>
<evidence type="ECO:0000256" key="2">
    <source>
        <dbReference type="SAM" id="Phobius"/>
    </source>
</evidence>
<protein>
    <submittedName>
        <fullName evidence="5">Monocarboxylate transporter 6-like</fullName>
    </submittedName>
</protein>
<feature type="transmembrane region" description="Helical" evidence="2">
    <location>
        <begin position="50"/>
        <end position="70"/>
    </location>
</feature>
<proteinExistence type="predicted"/>
<sequence length="436" mass="46312">MIPPGHRRSVVILVAAFGIQFFIGVLIYGTGIIHLSLLDVFQRDDASTSVVGSLSVNLMSMTGPLASYIIHRWSCRVTTIVGGILLVVGLVASSFVKSFWVLIVTNGIISGVGIGLALLPCPVSVGFVFPDHSGLAMGITTSGVGIGMLVSGPITQYLLDTYGLSGTYLMSAAIVSHVIPCGMLLKTPPKKNLTPAATKHIAEYLKTYIQLVKTPAYMCVLVGSILWNIAYSVITIHLPNFVVQNGSTRSEASFLITLIGIGTILSRLTVGLATGPNGLDSLLLNFGLTALMGTVIVTFPLYVIYPTGPMIFALLYGIYSGGLLVFTVPLCLEFVGMQHLNSALGLWFLLLGLGSLIGPPLAGLVLDLTGSFDYSYIISGLFVLSAAVCSLLASIWRKPRNKTVTTRRDPEIWTADNGAVVIHIPSPQSLESRSVI</sequence>
<dbReference type="Proteomes" id="UP000694844">
    <property type="component" value="Chromosome 5"/>
</dbReference>
<feature type="transmembrane region" description="Helical" evidence="2">
    <location>
        <begin position="344"/>
        <end position="362"/>
    </location>
</feature>
<dbReference type="SUPFAM" id="SSF103473">
    <property type="entry name" value="MFS general substrate transporter"/>
    <property type="match status" value="1"/>
</dbReference>
<feature type="transmembrane region" description="Helical" evidence="2">
    <location>
        <begin position="165"/>
        <end position="185"/>
    </location>
</feature>
<dbReference type="RefSeq" id="XP_022336045.1">
    <property type="nucleotide sequence ID" value="XM_022480337.1"/>
</dbReference>
<accession>A0A8B8E7C2</accession>
<keyword evidence="2" id="KW-0812">Transmembrane</keyword>
<feature type="transmembrane region" description="Helical" evidence="2">
    <location>
        <begin position="311"/>
        <end position="332"/>
    </location>
</feature>
<feature type="transmembrane region" description="Helical" evidence="2">
    <location>
        <begin position="77"/>
        <end position="96"/>
    </location>
</feature>
<organism evidence="4 5">
    <name type="scientific">Crassostrea virginica</name>
    <name type="common">Eastern oyster</name>
    <dbReference type="NCBI Taxonomy" id="6565"/>
    <lineage>
        <taxon>Eukaryota</taxon>
        <taxon>Metazoa</taxon>
        <taxon>Spiralia</taxon>
        <taxon>Lophotrochozoa</taxon>
        <taxon>Mollusca</taxon>
        <taxon>Bivalvia</taxon>
        <taxon>Autobranchia</taxon>
        <taxon>Pteriomorphia</taxon>
        <taxon>Ostreida</taxon>
        <taxon>Ostreoidea</taxon>
        <taxon>Ostreidae</taxon>
        <taxon>Crassostrea</taxon>
    </lineage>
</organism>
<evidence type="ECO:0000256" key="1">
    <source>
        <dbReference type="ARBA" id="ARBA00004141"/>
    </source>
</evidence>
<feature type="transmembrane region" description="Helical" evidence="2">
    <location>
        <begin position="374"/>
        <end position="396"/>
    </location>
</feature>
<dbReference type="GO" id="GO:0008028">
    <property type="term" value="F:monocarboxylic acid transmembrane transporter activity"/>
    <property type="evidence" value="ECO:0007669"/>
    <property type="project" value="TreeGrafter"/>
</dbReference>
<feature type="domain" description="Major facilitator superfamily (MFS) profile" evidence="3">
    <location>
        <begin position="10"/>
        <end position="402"/>
    </location>
</feature>
<feature type="transmembrane region" description="Helical" evidence="2">
    <location>
        <begin position="108"/>
        <end position="129"/>
    </location>
</feature>
<dbReference type="Gene3D" id="1.20.1250.20">
    <property type="entry name" value="MFS general substrate transporter like domains"/>
    <property type="match status" value="1"/>
</dbReference>
<dbReference type="InterPro" id="IPR036259">
    <property type="entry name" value="MFS_trans_sf"/>
</dbReference>
<dbReference type="PANTHER" id="PTHR11360">
    <property type="entry name" value="MONOCARBOXYLATE TRANSPORTER"/>
    <property type="match status" value="1"/>
</dbReference>
<dbReference type="InterPro" id="IPR011701">
    <property type="entry name" value="MFS"/>
</dbReference>
<dbReference type="InterPro" id="IPR050327">
    <property type="entry name" value="Proton-linked_MCT"/>
</dbReference>
<evidence type="ECO:0000313" key="5">
    <source>
        <dbReference type="RefSeq" id="XP_022336045.1"/>
    </source>
</evidence>
<dbReference type="Pfam" id="PF07690">
    <property type="entry name" value="MFS_1"/>
    <property type="match status" value="1"/>
</dbReference>
<name>A0A8B8E7C2_CRAVI</name>
<reference evidence="5" key="1">
    <citation type="submission" date="2025-08" db="UniProtKB">
        <authorList>
            <consortium name="RefSeq"/>
        </authorList>
    </citation>
    <scope>IDENTIFICATION</scope>
    <source>
        <tissue evidence="5">Whole sample</tissue>
    </source>
</reference>
<feature type="transmembrane region" description="Helical" evidence="2">
    <location>
        <begin position="12"/>
        <end position="38"/>
    </location>
</feature>
<feature type="transmembrane region" description="Helical" evidence="2">
    <location>
        <begin position="282"/>
        <end position="305"/>
    </location>
</feature>
<evidence type="ECO:0000259" key="3">
    <source>
        <dbReference type="PROSITE" id="PS50850"/>
    </source>
</evidence>
<feature type="transmembrane region" description="Helical" evidence="2">
    <location>
        <begin position="254"/>
        <end position="275"/>
    </location>
</feature>
<dbReference type="OrthoDB" id="6111965at2759"/>
<dbReference type="AlphaFoldDB" id="A0A8B8E7C2"/>